<dbReference type="GO" id="GO:0008270">
    <property type="term" value="F:zinc ion binding"/>
    <property type="evidence" value="ECO:0007669"/>
    <property type="project" value="UniProtKB-KW"/>
</dbReference>
<keyword evidence="1 4" id="KW-0479">Metal-binding</keyword>
<feature type="compositionally biased region" description="Polar residues" evidence="5">
    <location>
        <begin position="218"/>
        <end position="230"/>
    </location>
</feature>
<evidence type="ECO:0000259" key="6">
    <source>
        <dbReference type="PROSITE" id="PS50103"/>
    </source>
</evidence>
<sequence length="945" mass="103566">ENSGGNPGGETLPASTRSPTHTENSDLLCWAPTPTPLGRRGAGRGCGPAELKRTQGWMTRSPAVPQPPARPHDPADDEEEGEEEAAEDEDMPNHGGAGSDPDSDAGGDEGDEEEVEEEVMEVEEEVEEVEEEEENGAGCGEEEIEEVDEEEEAEGEEAAKEVFGEEDHGEGDEEEEQGERGSGADVPPDSPSPADEDVNDAKQEIKSEGHVEDPKLFYSSTNKSEASSMSNSLIGEVLLERETSAESLKLVKYDHGTLGDYQPPSTKDSINTEKPETLHLEEKELVEVSQKRCRDGDLDGIPEKEASNLDRHAYSQATNFEPNSSRPRSPAAGFLENSNKRPAVVCDFFARGWCIKGNSCRFLHQKDEIESSQASKETLAGINSQRDFKEDAGLKHEADQFHTSRESLTSTAEGSASLQRALVRAYGCHGPQEFQDKDALSPFQTDSPLGMKAAANSDFFPDRHRTTYTEGANIPDSGRPSFPLLREFPQKSLLHAEYVESFNVSSGSEKVDSHFNSIDGGQSITGGFISRNFLGEGKLHHRLSKLEYANDGAFSRGSPVTKNSFTPESKYCSSSSLMYSSMYQSTSTPHANDTSTADPITQYKGLPSLRDSNTSYVTKGLFNSSFHNPLSQVQPPSNSFTHNSFRSNHGSIPFATEDLGSYKRLDFERGYHGSRSSSPFSQFGPEKIQRREIAESTSVSAENKGQSLRDAWEPSMPFRSSFYCPPATVSSPGSEYDPLSDSIEPHKMTPPSLSNHHTNIDDVLRGSHSPGHNNLNLPISFRISRESAMSKGNSEYGIGGYPSSNTLVPGSGALDGANTSSIRKEKSWSPGHVIDVGNVKEMDYENNLRNQEDKGRHHKETKALKNFRACLVEFVKDLVKPAWREGHLSKDAHKMVVKKAAEKVLSALQHHQIPSTMDAINQYLSASRPKLVKLVEGYVDKYAKS</sequence>
<feature type="compositionally biased region" description="Polar residues" evidence="5">
    <location>
        <begin position="695"/>
        <end position="706"/>
    </location>
</feature>
<dbReference type="InterPro" id="IPR036855">
    <property type="entry name" value="Znf_CCCH_sf"/>
</dbReference>
<dbReference type="SUPFAM" id="SSF90229">
    <property type="entry name" value="CCCH zinc finger"/>
    <property type="match status" value="1"/>
</dbReference>
<dbReference type="InterPro" id="IPR000571">
    <property type="entry name" value="Znf_CCCH"/>
</dbReference>
<dbReference type="PANTHER" id="PTHR36886">
    <property type="entry name" value="PROTEIN FRIGIDA-ESSENTIAL 1"/>
    <property type="match status" value="1"/>
</dbReference>
<feature type="non-terminal residue" evidence="8">
    <location>
        <position position="1"/>
    </location>
</feature>
<feature type="zinc finger region" description="C3H1-type" evidence="4">
    <location>
        <begin position="340"/>
        <end position="367"/>
    </location>
</feature>
<dbReference type="Gene3D" id="4.10.1000.10">
    <property type="entry name" value="Zinc finger, CCCH-type"/>
    <property type="match status" value="1"/>
</dbReference>
<gene>
    <name evidence="8" type="primary">Os05g0497500_0</name>
    <name evidence="7" type="synonym">Os05g0497500_2</name>
    <name evidence="8" type="ORF">g.53279</name>
    <name evidence="7" type="ORF">g.53281</name>
</gene>
<proteinExistence type="predicted"/>
<evidence type="ECO:0000313" key="7">
    <source>
        <dbReference type="EMBL" id="JAT40266.1"/>
    </source>
</evidence>
<dbReference type="PANTHER" id="PTHR36886:SF3">
    <property type="entry name" value="PROTEIN FRIGIDA-ESSENTIAL 1"/>
    <property type="match status" value="1"/>
</dbReference>
<dbReference type="PROSITE" id="PS50103">
    <property type="entry name" value="ZF_C3H1"/>
    <property type="match status" value="1"/>
</dbReference>
<feature type="compositionally biased region" description="Acidic residues" evidence="5">
    <location>
        <begin position="101"/>
        <end position="156"/>
    </location>
</feature>
<dbReference type="AlphaFoldDB" id="A0A1D1Y5E8"/>
<feature type="compositionally biased region" description="Polar residues" evidence="5">
    <location>
        <begin position="315"/>
        <end position="327"/>
    </location>
</feature>
<reference evidence="8" key="1">
    <citation type="submission" date="2015-07" db="EMBL/GenBank/DDBJ databases">
        <title>Transcriptome Assembly of Anthurium amnicola.</title>
        <authorList>
            <person name="Suzuki J."/>
        </authorList>
    </citation>
    <scope>NUCLEOTIDE SEQUENCE</scope>
</reference>
<dbReference type="InterPro" id="IPR052650">
    <property type="entry name" value="Zinc_finger_CCCH"/>
</dbReference>
<feature type="domain" description="C3H1-type" evidence="6">
    <location>
        <begin position="340"/>
        <end position="367"/>
    </location>
</feature>
<feature type="compositionally biased region" description="Basic and acidic residues" evidence="5">
    <location>
        <begin position="296"/>
        <end position="313"/>
    </location>
</feature>
<protein>
    <submittedName>
        <fullName evidence="8">Zinc finger CCCH domain-containing protein 36</fullName>
    </submittedName>
</protein>
<feature type="region of interest" description="Disordered" evidence="5">
    <location>
        <begin position="1"/>
        <end position="230"/>
    </location>
</feature>
<feature type="region of interest" description="Disordered" evidence="5">
    <location>
        <begin position="730"/>
        <end position="752"/>
    </location>
</feature>
<feature type="region of interest" description="Disordered" evidence="5">
    <location>
        <begin position="296"/>
        <end position="335"/>
    </location>
</feature>
<accession>A0A1D1Y5E8</accession>
<keyword evidence="2 4" id="KW-0863">Zinc-finger</keyword>
<feature type="compositionally biased region" description="Acidic residues" evidence="5">
    <location>
        <begin position="75"/>
        <end position="90"/>
    </location>
</feature>
<name>A0A1D1Y5E8_9ARAE</name>
<evidence type="ECO:0000256" key="2">
    <source>
        <dbReference type="ARBA" id="ARBA00022771"/>
    </source>
</evidence>
<feature type="compositionally biased region" description="Basic and acidic residues" evidence="5">
    <location>
        <begin position="157"/>
        <end position="166"/>
    </location>
</feature>
<feature type="region of interest" description="Disordered" evidence="5">
    <location>
        <begin position="693"/>
        <end position="712"/>
    </location>
</feature>
<dbReference type="Pfam" id="PF00642">
    <property type="entry name" value="zf-CCCH"/>
    <property type="match status" value="1"/>
</dbReference>
<dbReference type="EMBL" id="GDJX01018118">
    <property type="protein sequence ID" value="JAT49818.1"/>
    <property type="molecule type" value="Transcribed_RNA"/>
</dbReference>
<dbReference type="EMBL" id="GDJX01027670">
    <property type="protein sequence ID" value="JAT40266.1"/>
    <property type="molecule type" value="Transcribed_RNA"/>
</dbReference>
<organism evidence="8">
    <name type="scientific">Anthurium amnicola</name>
    <dbReference type="NCBI Taxonomy" id="1678845"/>
    <lineage>
        <taxon>Eukaryota</taxon>
        <taxon>Viridiplantae</taxon>
        <taxon>Streptophyta</taxon>
        <taxon>Embryophyta</taxon>
        <taxon>Tracheophyta</taxon>
        <taxon>Spermatophyta</taxon>
        <taxon>Magnoliopsida</taxon>
        <taxon>Liliopsida</taxon>
        <taxon>Araceae</taxon>
        <taxon>Pothoideae</taxon>
        <taxon>Potheae</taxon>
        <taxon>Anthurium</taxon>
    </lineage>
</organism>
<evidence type="ECO:0000256" key="5">
    <source>
        <dbReference type="SAM" id="MobiDB-lite"/>
    </source>
</evidence>
<feature type="compositionally biased region" description="Acidic residues" evidence="5">
    <location>
        <begin position="167"/>
        <end position="177"/>
    </location>
</feature>
<dbReference type="SMART" id="SM00356">
    <property type="entry name" value="ZnF_C3H1"/>
    <property type="match status" value="1"/>
</dbReference>
<evidence type="ECO:0000256" key="1">
    <source>
        <dbReference type="ARBA" id="ARBA00022723"/>
    </source>
</evidence>
<evidence type="ECO:0000256" key="3">
    <source>
        <dbReference type="ARBA" id="ARBA00022833"/>
    </source>
</evidence>
<feature type="compositionally biased region" description="Basic and acidic residues" evidence="5">
    <location>
        <begin position="199"/>
        <end position="215"/>
    </location>
</feature>
<feature type="compositionally biased region" description="Polar residues" evidence="5">
    <location>
        <begin position="13"/>
        <end position="22"/>
    </location>
</feature>
<evidence type="ECO:0000256" key="4">
    <source>
        <dbReference type="PROSITE-ProRule" id="PRU00723"/>
    </source>
</evidence>
<keyword evidence="3 4" id="KW-0862">Zinc</keyword>
<evidence type="ECO:0000313" key="8">
    <source>
        <dbReference type="EMBL" id="JAT49818.1"/>
    </source>
</evidence>